<dbReference type="InterPro" id="IPR011059">
    <property type="entry name" value="Metal-dep_hydrolase_composite"/>
</dbReference>
<feature type="domain" description="Amidohydrolase 3" evidence="3">
    <location>
        <begin position="213"/>
        <end position="414"/>
    </location>
</feature>
<dbReference type="GO" id="GO:0004131">
    <property type="term" value="F:cytosine deaminase activity"/>
    <property type="evidence" value="ECO:0007669"/>
    <property type="project" value="TreeGrafter"/>
</dbReference>
<dbReference type="InterPro" id="IPR013108">
    <property type="entry name" value="Amidohydro_3"/>
</dbReference>
<dbReference type="PANTHER" id="PTHR32027">
    <property type="entry name" value="CYTOSINE DEAMINASE"/>
    <property type="match status" value="1"/>
</dbReference>
<keyword evidence="5" id="KW-1185">Reference proteome</keyword>
<organism evidence="4 5">
    <name type="scientific">Prosthecodimorpha hirschii</name>
    <dbReference type="NCBI Taxonomy" id="665126"/>
    <lineage>
        <taxon>Bacteria</taxon>
        <taxon>Pseudomonadati</taxon>
        <taxon>Pseudomonadota</taxon>
        <taxon>Alphaproteobacteria</taxon>
        <taxon>Hyphomicrobiales</taxon>
        <taxon>Ancalomicrobiaceae</taxon>
        <taxon>Prosthecodimorpha</taxon>
    </lineage>
</organism>
<accession>A0A0P6VQU0</accession>
<evidence type="ECO:0000313" key="4">
    <source>
        <dbReference type="EMBL" id="KPL54188.1"/>
    </source>
</evidence>
<dbReference type="FunFam" id="3.20.20.140:FF:000019">
    <property type="entry name" value="Cytosine deaminase"/>
    <property type="match status" value="1"/>
</dbReference>
<dbReference type="GO" id="GO:0006209">
    <property type="term" value="P:cytosine catabolic process"/>
    <property type="evidence" value="ECO:0007669"/>
    <property type="project" value="TreeGrafter"/>
</dbReference>
<evidence type="ECO:0000313" key="5">
    <source>
        <dbReference type="Proteomes" id="UP000048984"/>
    </source>
</evidence>
<dbReference type="InterPro" id="IPR052349">
    <property type="entry name" value="Metallo-hydrolase_Enzymes"/>
</dbReference>
<dbReference type="AlphaFoldDB" id="A0A0P6VQU0"/>
<dbReference type="Proteomes" id="UP000048984">
    <property type="component" value="Unassembled WGS sequence"/>
</dbReference>
<dbReference type="CDD" id="cd01293">
    <property type="entry name" value="Bact_CD"/>
    <property type="match status" value="1"/>
</dbReference>
<proteinExistence type="predicted"/>
<dbReference type="PANTHER" id="PTHR32027:SF0">
    <property type="entry name" value="CYTOSINE DEAMINASE"/>
    <property type="match status" value="1"/>
</dbReference>
<dbReference type="Pfam" id="PF07969">
    <property type="entry name" value="Amidohydro_3"/>
    <property type="match status" value="1"/>
</dbReference>
<dbReference type="Gene3D" id="2.30.40.10">
    <property type="entry name" value="Urease, subunit C, domain 1"/>
    <property type="match status" value="1"/>
</dbReference>
<keyword evidence="1" id="KW-0479">Metal-binding</keyword>
<dbReference type="STRING" id="665126.ABB55_19845"/>
<dbReference type="EMBL" id="LJYW01000001">
    <property type="protein sequence ID" value="KPL54188.1"/>
    <property type="molecule type" value="Genomic_DNA"/>
</dbReference>
<evidence type="ECO:0000256" key="2">
    <source>
        <dbReference type="ARBA" id="ARBA00022801"/>
    </source>
</evidence>
<evidence type="ECO:0000256" key="1">
    <source>
        <dbReference type="ARBA" id="ARBA00022723"/>
    </source>
</evidence>
<dbReference type="Gene3D" id="3.20.20.140">
    <property type="entry name" value="Metal-dependent hydrolases"/>
    <property type="match status" value="1"/>
</dbReference>
<comment type="caution">
    <text evidence="4">The sequence shown here is derived from an EMBL/GenBank/DDBJ whole genome shotgun (WGS) entry which is preliminary data.</text>
</comment>
<reference evidence="4 5" key="1">
    <citation type="submission" date="2015-09" db="EMBL/GenBank/DDBJ databases">
        <authorList>
            <person name="Jackson K.R."/>
            <person name="Lunt B.L."/>
            <person name="Fisher J.N.B."/>
            <person name="Gardner A.V."/>
            <person name="Bailey M.E."/>
            <person name="Deus L.M."/>
            <person name="Earl A.S."/>
            <person name="Gibby P.D."/>
            <person name="Hartmann K.A."/>
            <person name="Liu J.E."/>
            <person name="Manci A.M."/>
            <person name="Nielsen D.A."/>
            <person name="Solomon M.B."/>
            <person name="Breakwell D.P."/>
            <person name="Burnett S.H."/>
            <person name="Grose J.H."/>
        </authorList>
    </citation>
    <scope>NUCLEOTIDE SEQUENCE [LARGE SCALE GENOMIC DNA]</scope>
    <source>
        <strain evidence="4 5">16</strain>
    </source>
</reference>
<dbReference type="NCBIfam" id="NF005759">
    <property type="entry name" value="PRK07583.1"/>
    <property type="match status" value="1"/>
</dbReference>
<dbReference type="SUPFAM" id="SSF51338">
    <property type="entry name" value="Composite domain of metallo-dependent hydrolases"/>
    <property type="match status" value="1"/>
</dbReference>
<dbReference type="RefSeq" id="WP_054360356.1">
    <property type="nucleotide sequence ID" value="NZ_LJYW01000001.1"/>
</dbReference>
<dbReference type="GO" id="GO:0035888">
    <property type="term" value="F:isoguanine deaminase activity"/>
    <property type="evidence" value="ECO:0007669"/>
    <property type="project" value="TreeGrafter"/>
</dbReference>
<dbReference type="InterPro" id="IPR032466">
    <property type="entry name" value="Metal_Hydrolase"/>
</dbReference>
<evidence type="ECO:0000259" key="3">
    <source>
        <dbReference type="Pfam" id="PF07969"/>
    </source>
</evidence>
<dbReference type="GO" id="GO:0046872">
    <property type="term" value="F:metal ion binding"/>
    <property type="evidence" value="ECO:0007669"/>
    <property type="project" value="UniProtKB-KW"/>
</dbReference>
<protein>
    <submittedName>
        <fullName evidence="4">Cytosine deaminase</fullName>
    </submittedName>
</protein>
<gene>
    <name evidence="4" type="ORF">ABB55_19845</name>
</gene>
<reference evidence="4 5" key="2">
    <citation type="submission" date="2015-10" db="EMBL/GenBank/DDBJ databases">
        <title>Draft Genome Sequence of Prosthecomicrobium hirschii ATCC 27832.</title>
        <authorList>
            <person name="Daniel J."/>
            <person name="Givan S.A."/>
            <person name="Brun Y.V."/>
            <person name="Brown P.J."/>
        </authorList>
    </citation>
    <scope>NUCLEOTIDE SEQUENCE [LARGE SCALE GENOMIC DNA]</scope>
    <source>
        <strain evidence="4 5">16</strain>
    </source>
</reference>
<keyword evidence="2" id="KW-0378">Hydrolase</keyword>
<name>A0A0P6VQU0_9HYPH</name>
<dbReference type="SUPFAM" id="SSF51556">
    <property type="entry name" value="Metallo-dependent hydrolases"/>
    <property type="match status" value="1"/>
</dbReference>
<sequence length="447" mass="49009">MQTGFLKPIEADTLFLAHATVPVALVDGVDLVPDRDGLAGVDILIAGGRIARIAPTGAAAPQDIAVADLDRGLIFPGFVELHTHLDKGHIWPRRRNPDGTFQGALENVSADRLAHWTADDVRRRMDFALRSAYAHGTTAIRTHIDSIAPQHRISWPVFRAMREAWEGRIDLQGSPLFGINFAADEAFVDAIVAEVAAHGTGILGAVTYMVPELETGLATLFRKAAEHGFDLDFHVDETGDPTVKTLGVIAETALATGFQGRITVGHCCSLARQDEATVDRTLDLMAKAGIAVVSLPMCNMYLQDRVPGRTPRWRGVTLLHEMKARGIPVAVSSDNTRDPFYAYGDLDPVEVFREAVRILHLDHPMGDWPAVIARTPAAVMRRPDLGVIAEGAPADLVLFRARSWTEFLSRPQADRTVLRRGRAIDRTLPDYRELDDLMHNRSEPSAE</sequence>